<feature type="compositionally biased region" description="Low complexity" evidence="2">
    <location>
        <begin position="109"/>
        <end position="126"/>
    </location>
</feature>
<evidence type="ECO:0000313" key="3">
    <source>
        <dbReference type="EMBL" id="XCH31497.1"/>
    </source>
</evidence>
<dbReference type="Pfam" id="PF05991">
    <property type="entry name" value="NYN_YacP"/>
    <property type="match status" value="1"/>
</dbReference>
<feature type="region of interest" description="Disordered" evidence="2">
    <location>
        <begin position="1"/>
        <end position="30"/>
    </location>
</feature>
<feature type="region of interest" description="Disordered" evidence="2">
    <location>
        <begin position="97"/>
        <end position="126"/>
    </location>
</feature>
<evidence type="ECO:0000256" key="1">
    <source>
        <dbReference type="SAM" id="Coils"/>
    </source>
</evidence>
<dbReference type="PANTHER" id="PTHR34547:SF1">
    <property type="entry name" value="YACP-LIKE NYN DOMAIN PROTEIN"/>
    <property type="match status" value="1"/>
</dbReference>
<dbReference type="EMBL" id="CP159290">
    <property type="protein sequence ID" value="XCH31497.1"/>
    <property type="molecule type" value="Genomic_DNA"/>
</dbReference>
<evidence type="ECO:0000256" key="2">
    <source>
        <dbReference type="SAM" id="MobiDB-lite"/>
    </source>
</evidence>
<keyword evidence="1" id="KW-0175">Coiled coil</keyword>
<protein>
    <submittedName>
        <fullName evidence="3">NYN domain-containing protein</fullName>
    </submittedName>
</protein>
<reference evidence="3" key="1">
    <citation type="submission" date="2024-06" db="EMBL/GenBank/DDBJ databases">
        <title>Complete genome sequence of the cellulolytic actinobacterium, Cellulosimicrobium ES-005.</title>
        <authorList>
            <person name="Matthews C.T."/>
            <person name="Underwood K.D."/>
            <person name="Ghanchi K.M."/>
            <person name="Fields S.D."/>
            <person name="Gardner S.G."/>
        </authorList>
    </citation>
    <scope>NUCLEOTIDE SEQUENCE</scope>
    <source>
        <strain evidence="3">ES-005</strain>
    </source>
</reference>
<feature type="coiled-coil region" evidence="1">
    <location>
        <begin position="182"/>
        <end position="283"/>
    </location>
</feature>
<proteinExistence type="predicted"/>
<dbReference type="InterPro" id="IPR010298">
    <property type="entry name" value="YacP-like"/>
</dbReference>
<name>A0AAU8G5W5_9MICO</name>
<gene>
    <name evidence="3" type="ORF">ABRQ22_07390</name>
</gene>
<dbReference type="AlphaFoldDB" id="A0AAU8G5W5"/>
<sequence length="481" mass="50203">MSAELPTAETQEAGMVAERSDEEGPDGDVPPAVRALLVEAAADVLGTLDPVLVPVALQRVKAFAPRRRASAGAVPLWRALVDDAGFRHAVAAAWSREHGSGTGAPQEVPAPDGPGSPEAGAAAAADDVVAAPGDAEATAPAVVRERAAGAFLLRPDGWEAAVERARALDTTLRTERSERSEVARLRRDRDRLAAQVEELRAQVRDAAARADAATAELAGARRAERRLRADADRARAEARAALEAASAERAEAEGALRDAREERRAAGVELARARAERDEARRARTSAADVATARARLLLDTVVEAASGLRRELALGPATTTPADDVAAALPGATARPRPGSRGRAADDPALLGDLLSVPRTHLVVDGYNVTKTGFGELTLAEQRDRLLSGLLRVAAGGTEVTVCFDGADTAVRPVHAPRGVRVLFSSGEIADDLIRRLVAAEPAGRPVVVVTSDRAVSDDVQAMGAVCIPAQALLARLARR</sequence>
<organism evidence="3">
    <name type="scientific">Cellulosimicrobium sp. ES-005</name>
    <dbReference type="NCBI Taxonomy" id="3163031"/>
    <lineage>
        <taxon>Bacteria</taxon>
        <taxon>Bacillati</taxon>
        <taxon>Actinomycetota</taxon>
        <taxon>Actinomycetes</taxon>
        <taxon>Micrococcales</taxon>
        <taxon>Promicromonosporaceae</taxon>
        <taxon>Cellulosimicrobium</taxon>
    </lineage>
</organism>
<dbReference type="PANTHER" id="PTHR34547">
    <property type="entry name" value="YACP-LIKE NYN DOMAIN PROTEIN"/>
    <property type="match status" value="1"/>
</dbReference>
<dbReference type="RefSeq" id="WP_353709077.1">
    <property type="nucleotide sequence ID" value="NZ_CP159290.1"/>
</dbReference>
<accession>A0AAU8G5W5</accession>